<feature type="domain" description="DOCKER" evidence="5">
    <location>
        <begin position="1631"/>
        <end position="2065"/>
    </location>
</feature>
<evidence type="ECO:0000256" key="3">
    <source>
        <dbReference type="PROSITE-ProRule" id="PRU00983"/>
    </source>
</evidence>
<dbReference type="InterPro" id="IPR021816">
    <property type="entry name" value="DOCK_C/D_N"/>
</dbReference>
<accession>A0A836D549</accession>
<evidence type="ECO:0008006" key="8">
    <source>
        <dbReference type="Google" id="ProtNLM"/>
    </source>
</evidence>
<dbReference type="FunFam" id="1.25.40.410:FF:000002">
    <property type="entry name" value="Dedicator of cytokinesis protein 7"/>
    <property type="match status" value="1"/>
</dbReference>
<evidence type="ECO:0000259" key="5">
    <source>
        <dbReference type="PROSITE" id="PS51651"/>
    </source>
</evidence>
<evidence type="ECO:0000259" key="4">
    <source>
        <dbReference type="PROSITE" id="PS51650"/>
    </source>
</evidence>
<dbReference type="GO" id="GO:2000406">
    <property type="term" value="P:positive regulation of T cell migration"/>
    <property type="evidence" value="ECO:0007669"/>
    <property type="project" value="TreeGrafter"/>
</dbReference>
<protein>
    <recommendedName>
        <fullName evidence="8">Dedicator of cytokinesis protein 8</fullName>
    </recommendedName>
</protein>
<dbReference type="InterPro" id="IPR046769">
    <property type="entry name" value="DOCKER_Lobe_A"/>
</dbReference>
<dbReference type="Proteomes" id="UP000664991">
    <property type="component" value="Unassembled WGS sequence"/>
</dbReference>
<dbReference type="InterPro" id="IPR046773">
    <property type="entry name" value="DOCKER_Lobe_C"/>
</dbReference>
<evidence type="ECO:0000256" key="1">
    <source>
        <dbReference type="ARBA" id="ARBA00022553"/>
    </source>
</evidence>
<dbReference type="InterPro" id="IPR035892">
    <property type="entry name" value="C2_domain_sf"/>
</dbReference>
<dbReference type="Gene3D" id="1.25.40.410">
    <property type="match status" value="1"/>
</dbReference>
<feature type="domain" description="C2 DOCK-type" evidence="4">
    <location>
        <begin position="558"/>
        <end position="727"/>
    </location>
</feature>
<proteinExistence type="inferred from homology"/>
<dbReference type="Pfam" id="PF06920">
    <property type="entry name" value="DHR-2_Lobe_A"/>
    <property type="match status" value="1"/>
</dbReference>
<dbReference type="Pfam" id="PF20422">
    <property type="entry name" value="DHR-2_Lobe_B"/>
    <property type="match status" value="1"/>
</dbReference>
<reference evidence="6 7" key="1">
    <citation type="submission" date="2020-12" db="EMBL/GenBank/DDBJ databases">
        <title>De novo assembly of Tibetan sheep genome.</title>
        <authorList>
            <person name="Li X."/>
        </authorList>
    </citation>
    <scope>NUCLEOTIDE SEQUENCE [LARGE SCALE GENOMIC DNA]</scope>
    <source>
        <tissue evidence="6">Heart</tissue>
    </source>
</reference>
<dbReference type="Pfam" id="PF20421">
    <property type="entry name" value="DHR-2_Lobe_C"/>
    <property type="match status" value="1"/>
</dbReference>
<evidence type="ECO:0000313" key="6">
    <source>
        <dbReference type="EMBL" id="KAG5213351.1"/>
    </source>
</evidence>
<dbReference type="Gene3D" id="2.60.40.150">
    <property type="entry name" value="C2 domain"/>
    <property type="match status" value="1"/>
</dbReference>
<dbReference type="FunFam" id="1.20.58.740:FF:000002">
    <property type="entry name" value="Dedicator of cytokinesis protein 7"/>
    <property type="match status" value="1"/>
</dbReference>
<keyword evidence="2" id="KW-0344">Guanine-nucleotide releasing factor</keyword>
<dbReference type="PANTHER" id="PTHR23317:SF74">
    <property type="entry name" value="DEDICATOR OF CYTOKINESIS PROTEIN 8"/>
    <property type="match status" value="1"/>
</dbReference>
<evidence type="ECO:0000313" key="7">
    <source>
        <dbReference type="Proteomes" id="UP000664991"/>
    </source>
</evidence>
<comment type="similarity">
    <text evidence="3">Belongs to the DOCK family.</text>
</comment>
<dbReference type="InterPro" id="IPR027007">
    <property type="entry name" value="C2_DOCK-type_domain"/>
</dbReference>
<dbReference type="GO" id="GO:1903905">
    <property type="term" value="P:positive regulation of establishment of T cell polarity"/>
    <property type="evidence" value="ECO:0007669"/>
    <property type="project" value="TreeGrafter"/>
</dbReference>
<dbReference type="InterPro" id="IPR027357">
    <property type="entry name" value="DOCKER_dom"/>
</dbReference>
<dbReference type="Pfam" id="PF11878">
    <property type="entry name" value="DOCK_C-D_N"/>
    <property type="match status" value="1"/>
</dbReference>
<name>A0A836D549_SHEEP</name>
<organism evidence="6 7">
    <name type="scientific">Ovis aries</name>
    <name type="common">Sheep</name>
    <dbReference type="NCBI Taxonomy" id="9940"/>
    <lineage>
        <taxon>Eukaryota</taxon>
        <taxon>Metazoa</taxon>
        <taxon>Chordata</taxon>
        <taxon>Craniata</taxon>
        <taxon>Vertebrata</taxon>
        <taxon>Euteleostomi</taxon>
        <taxon>Mammalia</taxon>
        <taxon>Eutheria</taxon>
        <taxon>Laurasiatheria</taxon>
        <taxon>Artiodactyla</taxon>
        <taxon>Ruminantia</taxon>
        <taxon>Pecora</taxon>
        <taxon>Bovidae</taxon>
        <taxon>Caprinae</taxon>
        <taxon>Ovis</taxon>
    </lineage>
</organism>
<dbReference type="Pfam" id="PF14429">
    <property type="entry name" value="DOCK-C2"/>
    <property type="match status" value="1"/>
</dbReference>
<dbReference type="InterPro" id="IPR043162">
    <property type="entry name" value="DOCK_C_lobe_C"/>
</dbReference>
<dbReference type="GO" id="GO:0007264">
    <property type="term" value="P:small GTPase-mediated signal transduction"/>
    <property type="evidence" value="ECO:0007669"/>
    <property type="project" value="InterPro"/>
</dbReference>
<dbReference type="InterPro" id="IPR026791">
    <property type="entry name" value="DOCK"/>
</dbReference>
<dbReference type="CDD" id="cd08696">
    <property type="entry name" value="C2_Dock-C"/>
    <property type="match status" value="1"/>
</dbReference>
<dbReference type="PANTHER" id="PTHR23317">
    <property type="entry name" value="DEDICATOR OF CYTOKINESIS DOCK"/>
    <property type="match status" value="1"/>
</dbReference>
<dbReference type="GO" id="GO:0031252">
    <property type="term" value="C:cell leading edge"/>
    <property type="evidence" value="ECO:0007669"/>
    <property type="project" value="TreeGrafter"/>
</dbReference>
<dbReference type="InterPro" id="IPR016024">
    <property type="entry name" value="ARM-type_fold"/>
</dbReference>
<keyword evidence="1" id="KW-0597">Phosphoprotein</keyword>
<evidence type="ECO:0000256" key="2">
    <source>
        <dbReference type="ARBA" id="ARBA00022658"/>
    </source>
</evidence>
<comment type="caution">
    <text evidence="6">The sequence shown here is derived from an EMBL/GenBank/DDBJ whole genome shotgun (WGS) entry which is preliminary data.</text>
</comment>
<gene>
    <name evidence="6" type="ORF">JEQ12_009137</name>
</gene>
<dbReference type="InterPro" id="IPR043161">
    <property type="entry name" value="DOCK_C_lobe_A"/>
</dbReference>
<dbReference type="PROSITE" id="PS51651">
    <property type="entry name" value="DOCKER"/>
    <property type="match status" value="1"/>
</dbReference>
<dbReference type="EMBL" id="JAEMGP010000002">
    <property type="protein sequence ID" value="KAG5213351.1"/>
    <property type="molecule type" value="Genomic_DNA"/>
</dbReference>
<dbReference type="GO" id="GO:0005085">
    <property type="term" value="F:guanyl-nucleotide exchange factor activity"/>
    <property type="evidence" value="ECO:0007669"/>
    <property type="project" value="UniProtKB-KW"/>
</dbReference>
<dbReference type="SUPFAM" id="SSF48371">
    <property type="entry name" value="ARM repeat"/>
    <property type="match status" value="1"/>
</dbReference>
<dbReference type="PROSITE" id="PS51650">
    <property type="entry name" value="C2_DOCK"/>
    <property type="match status" value="1"/>
</dbReference>
<dbReference type="InterPro" id="IPR037808">
    <property type="entry name" value="C2_Dock-C"/>
</dbReference>
<dbReference type="Gene3D" id="1.20.58.740">
    <property type="match status" value="1"/>
</dbReference>
<sequence>MATLPSAERRAFALKINRYSSAEIRKQFTLPPNLGHYHRQSISTSGFPSLQLPQFYDPVEPVDFEGLLMTHLNSLDVELAQELGDFSEDDLDVVFTPKECRTLQPSLPEEGVELDPHVRDCVQTYIREWLIVNRKNQGSSDICSFKKTGSRKDFHKTLQKQTFESETLESSEPSAQAGPRHLNVLCDVSGKGSNTACDFDLRSLQPDPRLENLVQQVSAEDFEKQNEEARRTNRQAELFALYPSVDEEDAVEIRPVPECPKEHLGNRILVKLLTLKFEIEIEPLFASIALYDVKERKKISENFHCDLNSDQFKGFLRAHTPSVAASSQARSAVFSVTYPSSDIYLVAKIEKVLQQGEIGDCAEPYMVIKESDGGKSKEKIEKLKLQAESFCQRLGKYRMPFAWAPISLASFFNVSTLDREVTDVESTVGKGSAGERRTLSQSRRLSERAFSLEENGVGSNFRTLTINSFFKQEGDRLSDEDLFKFLADYKRSSSLQRRVKSIPGLLRLEIALAPETISCCLTPEMLPVRPFPENRGRPHKEILEFPIREVYVPHTVYRNLLYVYPQSLNFTNKLASARNITIKIQFMCGEDASSAMPVIFGKSNGPEFLQEVYTAVTYHNKSPDFYEEVKIKLPAKLTVNHHLLFTFYHISCQQKQGNSVESLLGYSWLPILLNERLQTGSYCLPVALEKLPPNYSMHSAEKVPSQNPPIKWAEGHKGVFNIEVQAVSSVHTQDNHLEKFFTLCHSLESQVTFPIRVLEQKITESALEHELKLSIICLNSSRLEPLVLFLHLVLDKLFQLFVQPMVIAGQPANFSQFAFESVVVTANSLHNSKGLGKDQHGRNCLLASYVHYVFRLPEPQRDMPKSGGPTVLPDPRYHTYGRTSAAAVSSKLLQARVMSSSNPDLTGPHCAADEEVKNIMSSKIADRSCNRMSYYCSSNSDAPSSTTAPRPVSKKHFHEELALQMVVSTGMVKETVFKYSWFFFELLVKSMAQYVHNMDKRDNFRRTRFSDRFKDDITTIVNVVTSEIAALLLKPQKETEQAEKINISLAFFLYDLLSLMDRGFVFNLIKHYCNQLSAKLNNLPTLISMRLEFLRILCSHEHYLNLNLFFMNADTAPASPCPSISSQNSSSCSSFQDQKIASMFDLTPEYRQQHFLTGLLFTELAAALDAEGEGISKVQRKAVSAIHSLLSSHDLDPRCVKPEVKVKVAALYLPLVGIILDALPQLYDFTAAEARGGKNRASGSDEEQEGTSAINQNVALAIAGNFNLKTSGTVLSSLPYKQYNMLNADTTRNLMICFLWIMKNADQSLLRRWIADLPSMQLNRILDLLFICVSCFEYKGKQSSDKVSTQVLQKSRDVKARLEEALLRGEGARGEMMRRCRTPGNDRFPGLNENLRWRKEQTHWRQANEKLDKTKAELDQEALISGNLATEANLIILDMQENIIQASSALDCKDSLLGGVLRVLVNSLSCDQSTTYLTHCFATLRALIAKFGDLLFEEEVEQCADLCQRVLHHCSSGMDITRSQACATLYLLMRFSFGATSNFARVKMQVTMSLASLVGKAQDFNEEYLRRSLRTILAYAEEDTAMQTTPFPMQVEELLCNLNSILYDTVKMREFQEDPEMLMDLMYRIAKSYQASPDLRLTWLQNMAEKHTKRKCYTEAAMCLVHAAALVAEYLSMLEDHSYLPVGSVSFQNISSNVLEESAVSDDTLSPDEDGVCSGRYFTESGLVGLLEQAAELFSTGGLYETVNEVYKLVIPILEAHRDFRKLTSTHEKLQKAFDSIISKGHKRMFGTYFRVGFYGSKFGDLDEKEFVYKEPAITKLPEISHRLEAFYSQCFGTEFVEVIKDSAPVDKTKLDPNKAYIQITFVEPYFDEYEMKDRLTYFEKNFNLRRFMYTTPFTLEGRPRGELHEQYRRNTILTTLHAFPYIKTRISVAQKEEFVLTPIEVAIEDMKKKTLQLAVAINQEPPDAKMLQMVLQGSVGATVNQGPLEVAQVFLAEIPADPKLYRHHNKLRLCFKEFIMRCGEAVEKNKRLITADQREYQQELKKNYGKLKENLRPMIERKIPELYKPIFRVDSQKSWEKVIREDPPALTELDIATTSSSTKINSAISQGYWEDAEVNAHEKSCTQTVKHPSSFSASTHVWVENGTAALAYRDVPFQA</sequence>
<dbReference type="CDD" id="cd11701">
    <property type="entry name" value="DHR2_DOCK8"/>
    <property type="match status" value="1"/>
</dbReference>
<dbReference type="InterPro" id="IPR046770">
    <property type="entry name" value="DOCKER_Lobe_B"/>
</dbReference>